<accession>A0A1Q9DZ15</accession>
<comment type="caution">
    <text evidence="2">The sequence shown here is derived from an EMBL/GenBank/DDBJ whole genome shotgun (WGS) entry which is preliminary data.</text>
</comment>
<gene>
    <name evidence="2" type="primary">IFT122</name>
    <name evidence="2" type="ORF">AK812_SmicGene16928</name>
</gene>
<evidence type="ECO:0000313" key="2">
    <source>
        <dbReference type="EMBL" id="OLQ00418.1"/>
    </source>
</evidence>
<dbReference type="OrthoDB" id="10255582at2759"/>
<evidence type="ECO:0000259" key="1">
    <source>
        <dbReference type="PROSITE" id="PS00028"/>
    </source>
</evidence>
<evidence type="ECO:0000313" key="3">
    <source>
        <dbReference type="Proteomes" id="UP000186817"/>
    </source>
</evidence>
<protein>
    <submittedName>
        <fullName evidence="2">Intraflagellar transport protein 122-like</fullName>
    </submittedName>
</protein>
<name>A0A1Q9DZ15_SYMMI</name>
<dbReference type="PROSITE" id="PS00028">
    <property type="entry name" value="ZINC_FINGER_C2H2_1"/>
    <property type="match status" value="1"/>
</dbReference>
<dbReference type="InterPro" id="IPR013087">
    <property type="entry name" value="Znf_C2H2_type"/>
</dbReference>
<dbReference type="AlphaFoldDB" id="A0A1Q9DZ15"/>
<dbReference type="Pfam" id="PF23377">
    <property type="entry name" value="Beta-prop_IFT122_2nd"/>
    <property type="match status" value="1"/>
</dbReference>
<organism evidence="2 3">
    <name type="scientific">Symbiodinium microadriaticum</name>
    <name type="common">Dinoflagellate</name>
    <name type="synonym">Zooxanthella microadriatica</name>
    <dbReference type="NCBI Taxonomy" id="2951"/>
    <lineage>
        <taxon>Eukaryota</taxon>
        <taxon>Sar</taxon>
        <taxon>Alveolata</taxon>
        <taxon>Dinophyceae</taxon>
        <taxon>Suessiales</taxon>
        <taxon>Symbiodiniaceae</taxon>
        <taxon>Symbiodinium</taxon>
    </lineage>
</organism>
<sequence length="1164" mass="131093">MICGIDLNGRLPSGLSGVTGTLEHGQPDQNGQLFAATLKAIRAWVPSTFREYHQGETTTFVHPNGQEHRIDFLCFSGKADILQVDSQVCLDFDTGAPREDHRLLRSDIAGHTRPMQPSKKIWRPKFDRDKLMSAEGKRQLIESLANFPQPKWEISADEHWRQIHEYLIQILQSHFPSPQQAANASYISEETWAIRDAKLKLKAITKHRIGCWHDLVRQGFQQWKVGGGNDIHGRAERAALVYNVVAAAVKFATYRIKKLISLAKTEFLNSVVTEGHQGVSQIMRRVRQAGLGGKAFKAAGKPLPILISPISGKAAATRGDRDELWLRYFGDQEYGQILPTEDLIRDARRPIVPAEAEWQFEMMPTMVQVETVLRQVPPGKAAGLDNIPGEMLRAVPHHLAPILHPLFIKSMVTIAQSLAWRGGLLYEAYKNAGDSSQPASFRSLFVSSCVGKAFHKTVKQKVRDVAQADLHPLHCGPRQFSPVLFPALHILSQAAASAGINHFFNHDPELGIYSTDPTGEAQEAWDATWADDSSFAAIDEDSGKVMHKLVRLSELIIATCKSHGLEPNVKPGKTNAMVRLVGKGSAGTKKLWFPDGKPCLRLAAVGMSIPIVPQYKHLGTVLDLGATMIVEARRRVALAADAYETARKIMLGNRALPLATRAGIFHMTVTPTLFNIAMWVPEGKTWDIANTAYSKLVRKLLVPLIGKDEVYKLPLAYVHWATNCWTLDLIAQRARISLLISLAKAGPDVLWANLQTEGTWFQQLQKDLSWLVDGACDHWPVCGEPGWPEWWHQLREHGPRVKRRVQKRLKETFAAQCEKHWNFLCLWQLHRLAKCKTTATTTVAWKCWPCDRLYSTKAKLSVHFYNVHKRTAEYRNHAIGTVCGACAKQFWTQGRLAAHLRASVACVQALQQHCKPTSKIAPGFGSRRRRQVETIEYTPALPVQTDGPVLQATQSTWTTWQDECYLALCDFLFSMSDEEPVQEKLFAIFAQQPLYQQEIQEIVDFTVSEARSLQNDPKVKPWQDSEFDNMLSILEMIRKAAEVKEKVSAETAVEDSYVDFCSKPNLSWSTLLPKNRDEHGTPVVASFHLSSSWEAEWKLGREAATVSAVLHNFDLFVPEVLRKVTTNHIILCQERKLQLYSFQGVLEREWNLDALIRYIKAFRK</sequence>
<proteinExistence type="predicted"/>
<reference evidence="2 3" key="1">
    <citation type="submission" date="2016-02" db="EMBL/GenBank/DDBJ databases">
        <title>Genome analysis of coral dinoflagellate symbionts highlights evolutionary adaptations to a symbiotic lifestyle.</title>
        <authorList>
            <person name="Aranda M."/>
            <person name="Li Y."/>
            <person name="Liew Y.J."/>
            <person name="Baumgarten S."/>
            <person name="Simakov O."/>
            <person name="Wilson M."/>
            <person name="Piel J."/>
            <person name="Ashoor H."/>
            <person name="Bougouffa S."/>
            <person name="Bajic V.B."/>
            <person name="Ryu T."/>
            <person name="Ravasi T."/>
            <person name="Bayer T."/>
            <person name="Micklem G."/>
            <person name="Kim H."/>
            <person name="Bhak J."/>
            <person name="Lajeunesse T.C."/>
            <person name="Voolstra C.R."/>
        </authorList>
    </citation>
    <scope>NUCLEOTIDE SEQUENCE [LARGE SCALE GENOMIC DNA]</scope>
    <source>
        <strain evidence="2 3">CCMP2467</strain>
    </source>
</reference>
<dbReference type="Proteomes" id="UP000186817">
    <property type="component" value="Unassembled WGS sequence"/>
</dbReference>
<keyword evidence="2" id="KW-0966">Cell projection</keyword>
<feature type="domain" description="C2H2-type" evidence="1">
    <location>
        <begin position="847"/>
        <end position="868"/>
    </location>
</feature>
<keyword evidence="2" id="KW-0969">Cilium</keyword>
<keyword evidence="2" id="KW-0282">Flagellum</keyword>
<keyword evidence="3" id="KW-1185">Reference proteome</keyword>
<dbReference type="EMBL" id="LSRX01000328">
    <property type="protein sequence ID" value="OLQ00418.1"/>
    <property type="molecule type" value="Genomic_DNA"/>
</dbReference>
<dbReference type="InterPro" id="IPR056152">
    <property type="entry name" value="Beta-prop_IFT122_2nd"/>
</dbReference>